<evidence type="ECO:0000313" key="2">
    <source>
        <dbReference type="EMBL" id="GAA0168488.1"/>
    </source>
</evidence>
<evidence type="ECO:0000313" key="3">
    <source>
        <dbReference type="Proteomes" id="UP001454036"/>
    </source>
</evidence>
<evidence type="ECO:0000259" key="1">
    <source>
        <dbReference type="Pfam" id="PF07727"/>
    </source>
</evidence>
<dbReference type="AlphaFoldDB" id="A0AAV3QXT3"/>
<proteinExistence type="predicted"/>
<organism evidence="2 3">
    <name type="scientific">Lithospermum erythrorhizon</name>
    <name type="common">Purple gromwell</name>
    <name type="synonym">Lithospermum officinale var. erythrorhizon</name>
    <dbReference type="NCBI Taxonomy" id="34254"/>
    <lineage>
        <taxon>Eukaryota</taxon>
        <taxon>Viridiplantae</taxon>
        <taxon>Streptophyta</taxon>
        <taxon>Embryophyta</taxon>
        <taxon>Tracheophyta</taxon>
        <taxon>Spermatophyta</taxon>
        <taxon>Magnoliopsida</taxon>
        <taxon>eudicotyledons</taxon>
        <taxon>Gunneridae</taxon>
        <taxon>Pentapetalae</taxon>
        <taxon>asterids</taxon>
        <taxon>lamiids</taxon>
        <taxon>Boraginales</taxon>
        <taxon>Boraginaceae</taxon>
        <taxon>Boraginoideae</taxon>
        <taxon>Lithospermeae</taxon>
        <taxon>Lithospermum</taxon>
    </lineage>
</organism>
<reference evidence="2 3" key="1">
    <citation type="submission" date="2024-01" db="EMBL/GenBank/DDBJ databases">
        <title>The complete chloroplast genome sequence of Lithospermum erythrorhizon: insights into the phylogenetic relationship among Boraginaceae species and the maternal lineages of purple gromwells.</title>
        <authorList>
            <person name="Okada T."/>
            <person name="Watanabe K."/>
        </authorList>
    </citation>
    <scope>NUCLEOTIDE SEQUENCE [LARGE SCALE GENOMIC DNA]</scope>
</reference>
<dbReference type="EMBL" id="BAABME010023641">
    <property type="protein sequence ID" value="GAA0168488.1"/>
    <property type="molecule type" value="Genomic_DNA"/>
</dbReference>
<comment type="caution">
    <text evidence="2">The sequence shown here is derived from an EMBL/GenBank/DDBJ whole genome shotgun (WGS) entry which is preliminary data.</text>
</comment>
<dbReference type="InterPro" id="IPR013103">
    <property type="entry name" value="RVT_2"/>
</dbReference>
<feature type="domain" description="Reverse transcriptase Ty1/copia-type" evidence="1">
    <location>
        <begin position="39"/>
        <end position="107"/>
    </location>
</feature>
<keyword evidence="3" id="KW-1185">Reference proteome</keyword>
<dbReference type="Pfam" id="PF07727">
    <property type="entry name" value="RVT_2"/>
    <property type="match status" value="1"/>
</dbReference>
<name>A0AAV3QXT3_LITER</name>
<dbReference type="Proteomes" id="UP001454036">
    <property type="component" value="Unassembled WGS sequence"/>
</dbReference>
<sequence length="110" mass="12388">MSFLANLAKVQEPHSFKKARLSEDWMEAMALELQALEQNNTWDIVDLPSGVKPIGCKWVYKVKCKPYGIVDKKARLVAKGYNQIEGIEYCDSLAKLVTMRLVLALVASKT</sequence>
<accession>A0AAV3QXT3</accession>
<gene>
    <name evidence="2" type="ORF">LIER_40575</name>
</gene>
<protein>
    <recommendedName>
        <fullName evidence="1">Reverse transcriptase Ty1/copia-type domain-containing protein</fullName>
    </recommendedName>
</protein>